<feature type="domain" description="Histone acetyltransferase Rv0428c-like SH3" evidence="2">
    <location>
        <begin position="14"/>
        <end position="60"/>
    </location>
</feature>
<evidence type="ECO:0000256" key="1">
    <source>
        <dbReference type="SAM" id="MobiDB-lite"/>
    </source>
</evidence>
<keyword evidence="4" id="KW-1185">Reference proteome</keyword>
<dbReference type="InterPro" id="IPR056934">
    <property type="entry name" value="SH3_Rv0428c"/>
</dbReference>
<evidence type="ECO:0000313" key="4">
    <source>
        <dbReference type="Proteomes" id="UP000676885"/>
    </source>
</evidence>
<protein>
    <recommendedName>
        <fullName evidence="2">Histone acetyltransferase Rv0428c-like SH3 domain-containing protein</fullName>
    </recommendedName>
</protein>
<dbReference type="AlphaFoldDB" id="A0A975M3N2"/>
<proteinExistence type="predicted"/>
<reference evidence="3 4" key="1">
    <citation type="submission" date="2021-05" db="EMBL/GenBank/DDBJ databases">
        <title>Novel species in genus Arthrobacter.</title>
        <authorList>
            <person name="Zhang G."/>
        </authorList>
    </citation>
    <scope>NUCLEOTIDE SEQUENCE [LARGE SCALE GENOMIC DNA]</scope>
    <source>
        <strain evidence="4">zg-ZUI227</strain>
    </source>
</reference>
<name>A0A975M3N2_9MICC</name>
<accession>A0A975M3N2</accession>
<sequence length="80" mass="8569">MNARSPSAVLRALPPGTRVVLRYRIDGGFTDVLGPLVRAGEDDVTVAGRRGEVTVPWSLVTAGKEIPPPPPRRAPRRTAT</sequence>
<gene>
    <name evidence="3" type="ORF">KKR91_12935</name>
</gene>
<feature type="region of interest" description="Disordered" evidence="1">
    <location>
        <begin position="61"/>
        <end position="80"/>
    </location>
</feature>
<dbReference type="Pfam" id="PF24551">
    <property type="entry name" value="SH3_Rv0428c"/>
    <property type="match status" value="1"/>
</dbReference>
<evidence type="ECO:0000313" key="3">
    <source>
        <dbReference type="EMBL" id="QWC09383.1"/>
    </source>
</evidence>
<dbReference type="RefSeq" id="WP_210231150.1">
    <property type="nucleotide sequence ID" value="NZ_CP076022.1"/>
</dbReference>
<organism evidence="3 4">
    <name type="scientific">Arthrobacter jiangjiafuii</name>
    <dbReference type="NCBI Taxonomy" id="2817475"/>
    <lineage>
        <taxon>Bacteria</taxon>
        <taxon>Bacillati</taxon>
        <taxon>Actinomycetota</taxon>
        <taxon>Actinomycetes</taxon>
        <taxon>Micrococcales</taxon>
        <taxon>Micrococcaceae</taxon>
        <taxon>Arthrobacter</taxon>
    </lineage>
</organism>
<evidence type="ECO:0000259" key="2">
    <source>
        <dbReference type="Pfam" id="PF24551"/>
    </source>
</evidence>
<dbReference type="Proteomes" id="UP000676885">
    <property type="component" value="Chromosome"/>
</dbReference>
<dbReference type="KEGG" id="ajg:KKR91_12935"/>
<dbReference type="EMBL" id="CP076022">
    <property type="protein sequence ID" value="QWC09383.1"/>
    <property type="molecule type" value="Genomic_DNA"/>
</dbReference>